<dbReference type="OrthoDB" id="219085at2157"/>
<sequence length="154" mass="16811">MTEHTSETSDASPASSAVSTVDEQPIPVVKPPSPFVWTDDVVPAFDGAVTVRPEDARYPIAATVVDGAAYLVATARETFTPPADYRFQSWDELQSGRLALRSGEPQFPPADVSRAIATLAKRPTYRPERFTVFYRGSEPLYIEGPDAGIVIIPW</sequence>
<organism evidence="2 3">
    <name type="scientific">Haloarcula rubripromontorii</name>
    <dbReference type="NCBI Taxonomy" id="1705562"/>
    <lineage>
        <taxon>Archaea</taxon>
        <taxon>Methanobacteriati</taxon>
        <taxon>Methanobacteriota</taxon>
        <taxon>Stenosarchaea group</taxon>
        <taxon>Halobacteria</taxon>
        <taxon>Halobacteriales</taxon>
        <taxon>Haloarculaceae</taxon>
        <taxon>Haloarcula</taxon>
    </lineage>
</organism>
<reference evidence="2 3" key="1">
    <citation type="submission" date="2015-08" db="EMBL/GenBank/DDBJ databases">
        <title>Genomes of Isolates from Cabo Rojo, PR.</title>
        <authorList>
            <person name="Sanchez-Nieves R.L."/>
            <person name="Montalvo-Rodriguez R."/>
        </authorList>
    </citation>
    <scope>NUCLEOTIDE SEQUENCE [LARGE SCALE GENOMIC DNA]</scope>
    <source>
        <strain evidence="2 3">SL3</strain>
    </source>
</reference>
<dbReference type="STRING" id="1705562.AMS69_18605"/>
<keyword evidence="3" id="KW-1185">Reference proteome</keyword>
<gene>
    <name evidence="2" type="ORF">AMS69_18605</name>
</gene>
<dbReference type="AlphaFoldDB" id="A0A0M9AGH5"/>
<dbReference type="Proteomes" id="UP000037729">
    <property type="component" value="Unassembled WGS sequence"/>
</dbReference>
<protein>
    <submittedName>
        <fullName evidence="2">Uncharacterized protein</fullName>
    </submittedName>
</protein>
<proteinExistence type="predicted"/>
<feature type="compositionally biased region" description="Polar residues" evidence="1">
    <location>
        <begin position="8"/>
        <end position="22"/>
    </location>
</feature>
<comment type="caution">
    <text evidence="2">The sequence shown here is derived from an EMBL/GenBank/DDBJ whole genome shotgun (WGS) entry which is preliminary data.</text>
</comment>
<accession>A0A0M9AGH5</accession>
<feature type="region of interest" description="Disordered" evidence="1">
    <location>
        <begin position="1"/>
        <end position="26"/>
    </location>
</feature>
<evidence type="ECO:0000313" key="2">
    <source>
        <dbReference type="EMBL" id="KOX91502.1"/>
    </source>
</evidence>
<dbReference type="EMBL" id="LIUF01000010">
    <property type="protein sequence ID" value="KOX91502.1"/>
    <property type="molecule type" value="Genomic_DNA"/>
</dbReference>
<dbReference type="PATRIC" id="fig|1705562.3.peg.770"/>
<evidence type="ECO:0000313" key="3">
    <source>
        <dbReference type="Proteomes" id="UP000037729"/>
    </source>
</evidence>
<evidence type="ECO:0000256" key="1">
    <source>
        <dbReference type="SAM" id="MobiDB-lite"/>
    </source>
</evidence>
<dbReference type="RefSeq" id="WP_053969525.1">
    <property type="nucleotide sequence ID" value="NZ_JAWJXX010000008.1"/>
</dbReference>
<name>A0A0M9AGH5_9EURY</name>